<dbReference type="EMBL" id="SACR01000001">
    <property type="protein sequence ID" value="RVU49869.1"/>
    <property type="molecule type" value="Genomic_DNA"/>
</dbReference>
<comment type="caution">
    <text evidence="2">The sequence shown here is derived from an EMBL/GenBank/DDBJ whole genome shotgun (WGS) entry which is preliminary data.</text>
</comment>
<dbReference type="AlphaFoldDB" id="A0A437RSX4"/>
<name>A0A437RSX4_9BURK</name>
<sequence>MNDITGLPAGWQVGPGLYGGGVTGRLALTFAWGLYDPVISGTDIPLAIDSVPGTLSVQAIGFGFFWNRNGGPDTFISYSGRITSFSTQPYVAPPASPPGGGAQPVPEPGSLALIGLALLSLLAARAVRPPKRPPAGPGLKPASHTGA</sequence>
<gene>
    <name evidence="2" type="ORF">EOE66_01570</name>
</gene>
<feature type="domain" description="Ice-binding protein C-terminal" evidence="1">
    <location>
        <begin position="104"/>
        <end position="125"/>
    </location>
</feature>
<dbReference type="Proteomes" id="UP000285575">
    <property type="component" value="Unassembled WGS sequence"/>
</dbReference>
<dbReference type="InterPro" id="IPR013424">
    <property type="entry name" value="Ice-binding_C"/>
</dbReference>
<proteinExistence type="predicted"/>
<dbReference type="Pfam" id="PF07589">
    <property type="entry name" value="PEP-CTERM"/>
    <property type="match status" value="1"/>
</dbReference>
<dbReference type="NCBIfam" id="TIGR02595">
    <property type="entry name" value="PEP_CTERM"/>
    <property type="match status" value="1"/>
</dbReference>
<evidence type="ECO:0000259" key="1">
    <source>
        <dbReference type="Pfam" id="PF07589"/>
    </source>
</evidence>
<accession>A0A437RSX4</accession>
<evidence type="ECO:0000313" key="2">
    <source>
        <dbReference type="EMBL" id="RVU49869.1"/>
    </source>
</evidence>
<keyword evidence="3" id="KW-1185">Reference proteome</keyword>
<reference evidence="2 3" key="1">
    <citation type="submission" date="2019-01" db="EMBL/GenBank/DDBJ databases">
        <authorList>
            <person name="Chen W.-M."/>
        </authorList>
    </citation>
    <scope>NUCLEOTIDE SEQUENCE [LARGE SCALE GENOMIC DNA]</scope>
    <source>
        <strain evidence="2 3">KYPY4</strain>
    </source>
</reference>
<protein>
    <submittedName>
        <fullName evidence="2">PEP-CTERM sorting domain-containing protein</fullName>
    </submittedName>
</protein>
<evidence type="ECO:0000313" key="3">
    <source>
        <dbReference type="Proteomes" id="UP000285575"/>
    </source>
</evidence>
<organism evidence="2 3">
    <name type="scientific">Rubrivivax rivuli</name>
    <dbReference type="NCBI Taxonomy" id="1862385"/>
    <lineage>
        <taxon>Bacteria</taxon>
        <taxon>Pseudomonadati</taxon>
        <taxon>Pseudomonadota</taxon>
        <taxon>Betaproteobacteria</taxon>
        <taxon>Burkholderiales</taxon>
        <taxon>Sphaerotilaceae</taxon>
        <taxon>Rubrivivax</taxon>
    </lineage>
</organism>